<protein>
    <recommendedName>
        <fullName evidence="1">Helix-turn-helix domain-containing protein</fullName>
    </recommendedName>
</protein>
<dbReference type="InterPro" id="IPR009061">
    <property type="entry name" value="DNA-bd_dom_put_sf"/>
</dbReference>
<name>M5E1H5_9GAMM</name>
<organism evidence="2 3">
    <name type="scientific">Thalassolituus oleivorans MIL-1</name>
    <dbReference type="NCBI Taxonomy" id="1298593"/>
    <lineage>
        <taxon>Bacteria</taxon>
        <taxon>Pseudomonadati</taxon>
        <taxon>Pseudomonadota</taxon>
        <taxon>Gammaproteobacteria</taxon>
        <taxon>Oceanospirillales</taxon>
        <taxon>Oceanospirillaceae</taxon>
        <taxon>Thalassolituus</taxon>
    </lineage>
</organism>
<dbReference type="AlphaFoldDB" id="M5E1H5"/>
<dbReference type="GeneID" id="79178449"/>
<dbReference type="EMBL" id="HF680312">
    <property type="protein sequence ID" value="CCU71474.1"/>
    <property type="molecule type" value="Genomic_DNA"/>
</dbReference>
<dbReference type="InterPro" id="IPR041657">
    <property type="entry name" value="HTH_17"/>
</dbReference>
<dbReference type="NCBIfam" id="TIGR01764">
    <property type="entry name" value="excise"/>
    <property type="match status" value="1"/>
</dbReference>
<reference evidence="2 3" key="1">
    <citation type="journal article" date="2013" name="Genome Announc.">
        <title>Genome Sequence of Thalassolituus oleivorans MIL-1 (DSM 14913T).</title>
        <authorList>
            <person name="Golyshin P.N."/>
            <person name="Werner J."/>
            <person name="Chernikova T.N."/>
            <person name="Tran H."/>
            <person name="Ferrer M."/>
            <person name="Yakimov M.M."/>
            <person name="Teeling H."/>
            <person name="Golyshina O.V."/>
        </authorList>
    </citation>
    <scope>NUCLEOTIDE SEQUENCE [LARGE SCALE GENOMIC DNA]</scope>
    <source>
        <strain evidence="2 3">MIL-1</strain>
    </source>
</reference>
<dbReference type="KEGG" id="tol:TOL_1040"/>
<dbReference type="Proteomes" id="UP000011866">
    <property type="component" value="Chromosome"/>
</dbReference>
<dbReference type="HOGENOM" id="CLU_1488344_0_0_6"/>
<feature type="domain" description="Helix-turn-helix" evidence="1">
    <location>
        <begin position="7"/>
        <end position="57"/>
    </location>
</feature>
<evidence type="ECO:0000259" key="1">
    <source>
        <dbReference type="Pfam" id="PF12728"/>
    </source>
</evidence>
<dbReference type="InterPro" id="IPR010093">
    <property type="entry name" value="SinI_DNA-bd"/>
</dbReference>
<dbReference type="eggNOG" id="COG0745">
    <property type="taxonomic scope" value="Bacteria"/>
</dbReference>
<dbReference type="STRING" id="187493.CN03_13000"/>
<dbReference type="GO" id="GO:0003677">
    <property type="term" value="F:DNA binding"/>
    <property type="evidence" value="ECO:0007669"/>
    <property type="project" value="InterPro"/>
</dbReference>
<sequence>MREKQALTTGEVAKYCGVNFRTVIRWIERGHLDAYKLPGRGDNRIPVDSFVDFLNNNNMPIPEELDLGGHKLVLLADVDDLSADVAACVRRAGWDLMVTSDPVHFGWLISQHQPAAVAITQMQYEVSVNRLLKDSDAKDVLRICISPGGVSDTAARDGWIHLSWPTDQPQFVLQLTNNVAA</sequence>
<keyword evidence="3" id="KW-1185">Reference proteome</keyword>
<evidence type="ECO:0000313" key="2">
    <source>
        <dbReference type="EMBL" id="CCU71474.1"/>
    </source>
</evidence>
<dbReference type="RefSeq" id="WP_015486211.1">
    <property type="nucleotide sequence ID" value="NC_020888.1"/>
</dbReference>
<evidence type="ECO:0000313" key="3">
    <source>
        <dbReference type="Proteomes" id="UP000011866"/>
    </source>
</evidence>
<accession>M5E1H5</accession>
<gene>
    <name evidence="2" type="ORF">TOL_1040</name>
</gene>
<proteinExistence type="predicted"/>
<dbReference type="Pfam" id="PF12728">
    <property type="entry name" value="HTH_17"/>
    <property type="match status" value="1"/>
</dbReference>
<dbReference type="SUPFAM" id="SSF46955">
    <property type="entry name" value="Putative DNA-binding domain"/>
    <property type="match status" value="1"/>
</dbReference>